<evidence type="ECO:0000313" key="19">
    <source>
        <dbReference type="EMBL" id="KAK3729545.1"/>
    </source>
</evidence>
<evidence type="ECO:0000256" key="15">
    <source>
        <dbReference type="RuleBase" id="RU000687"/>
    </source>
</evidence>
<dbReference type="AlphaFoldDB" id="A0AAE0Y2Y7"/>
<feature type="transmembrane region" description="Helical" evidence="15">
    <location>
        <begin position="535"/>
        <end position="555"/>
    </location>
</feature>
<dbReference type="CDD" id="cd19033">
    <property type="entry name" value="LGIC_ECD_nAChR_proto-like"/>
    <property type="match status" value="1"/>
</dbReference>
<dbReference type="InterPro" id="IPR002394">
    <property type="entry name" value="Nicotinic_acetylcholine_rcpt"/>
</dbReference>
<dbReference type="PROSITE" id="PS00236">
    <property type="entry name" value="NEUROTR_ION_CHANNEL"/>
    <property type="match status" value="1"/>
</dbReference>
<keyword evidence="2 15" id="KW-0813">Transport</keyword>
<dbReference type="InterPro" id="IPR006029">
    <property type="entry name" value="Neurotrans-gated_channel_TM"/>
</dbReference>
<evidence type="ECO:0000256" key="13">
    <source>
        <dbReference type="ARBA" id="ARBA00023303"/>
    </source>
</evidence>
<dbReference type="PRINTS" id="PR00252">
    <property type="entry name" value="NRIONCHANNEL"/>
</dbReference>
<gene>
    <name evidence="19" type="ORF">RRG08_044060</name>
</gene>
<keyword evidence="12" id="KW-1071">Ligand-gated ion channel</keyword>
<dbReference type="EMBL" id="JAWDGP010007140">
    <property type="protein sequence ID" value="KAK3729545.1"/>
    <property type="molecule type" value="Genomic_DNA"/>
</dbReference>
<proteinExistence type="inferred from homology"/>
<keyword evidence="7 15" id="KW-0406">Ion transport</keyword>
<dbReference type="PANTHER" id="PTHR18945">
    <property type="entry name" value="NEUROTRANSMITTER GATED ION CHANNEL"/>
    <property type="match status" value="1"/>
</dbReference>
<comment type="similarity">
    <text evidence="1">Belongs to the ligand-gated ion channel (TC 1.A.9) family. Acetylcholine receptor (TC 1.A.9.1) subfamily.</text>
</comment>
<organism evidence="19 20">
    <name type="scientific">Elysia crispata</name>
    <name type="common">lettuce slug</name>
    <dbReference type="NCBI Taxonomy" id="231223"/>
    <lineage>
        <taxon>Eukaryota</taxon>
        <taxon>Metazoa</taxon>
        <taxon>Spiralia</taxon>
        <taxon>Lophotrochozoa</taxon>
        <taxon>Mollusca</taxon>
        <taxon>Gastropoda</taxon>
        <taxon>Heterobranchia</taxon>
        <taxon>Euthyneura</taxon>
        <taxon>Panpulmonata</taxon>
        <taxon>Sacoglossa</taxon>
        <taxon>Placobranchoidea</taxon>
        <taxon>Plakobranchidae</taxon>
        <taxon>Elysia</taxon>
    </lineage>
</organism>
<evidence type="ECO:0000256" key="16">
    <source>
        <dbReference type="SAM" id="MobiDB-lite"/>
    </source>
</evidence>
<dbReference type="InterPro" id="IPR018000">
    <property type="entry name" value="Neurotransmitter_ion_chnl_CS"/>
</dbReference>
<dbReference type="SUPFAM" id="SSF63712">
    <property type="entry name" value="Nicotinic receptor ligand binding domain-like"/>
    <property type="match status" value="1"/>
</dbReference>
<evidence type="ECO:0000256" key="8">
    <source>
        <dbReference type="ARBA" id="ARBA00023136"/>
    </source>
</evidence>
<evidence type="ECO:0000256" key="9">
    <source>
        <dbReference type="ARBA" id="ARBA00023157"/>
    </source>
</evidence>
<comment type="caution">
    <text evidence="19">The sequence shown here is derived from an EMBL/GenBank/DDBJ whole genome shotgun (WGS) entry which is preliminary data.</text>
</comment>
<keyword evidence="9" id="KW-1015">Disulfide bond</keyword>
<dbReference type="Pfam" id="PF02931">
    <property type="entry name" value="Neur_chan_LBD"/>
    <property type="match status" value="1"/>
</dbReference>
<evidence type="ECO:0000256" key="4">
    <source>
        <dbReference type="ARBA" id="ARBA00022692"/>
    </source>
</evidence>
<evidence type="ECO:0000256" key="7">
    <source>
        <dbReference type="ARBA" id="ARBA00023065"/>
    </source>
</evidence>
<dbReference type="InterPro" id="IPR038050">
    <property type="entry name" value="Neuro_actylchol_rec"/>
</dbReference>
<sequence>MTFRCFISMPDEFRESDVSLDVSTLSSERRQERGKVFTTRFAMNIILLALIFALIEATYGLTKHIELSFEDKLIKKLVARYKRRGRWGRPLQHYNESITIYYNMQLIQIMDLDERNQVLTLNVWDRYIWYDMHVKWDPQEFGGVDTIRIPSNQIWIPDIKLYNYADERLAERRDVLCVIKNDGRVLWMPQAIYKSSCEIDVQAFPFDIQSCKLKFGSWTYGGDMVDLMVLINETGHTNGSIDMTEYRKSNSWEILEVPAVRNCQYYTCCPDEPYIDLSFTIIFQRRSAFYNYILILPCILLTSLTLVLFWIPPESPAKLMLGINIFVAFFLLLLLMEANLPPSAAKVPLLGTYYCLNMVLITLSSFLNAFVVNLSFYGARRPLPGCMRKVMFEFFAKILFMDSLVQPFKDKTITQLTSQLVGDTRRFMNVIPPVNGDKGGRAASKWAPADAMSPAGEALLSGHQQSQGQGQGQGQCPSQQSENEHQQTMQLNVINYNLGELVDFIKSYRARVAEKDRKERVAKEWKAVSLIFDRIFFIVYLTTIITSLFVILPIITNPDVPPKTEAINQC</sequence>
<keyword evidence="5 15" id="KW-1133">Transmembrane helix</keyword>
<evidence type="ECO:0000259" key="18">
    <source>
        <dbReference type="Pfam" id="PF02932"/>
    </source>
</evidence>
<evidence type="ECO:0000313" key="20">
    <source>
        <dbReference type="Proteomes" id="UP001283361"/>
    </source>
</evidence>
<evidence type="ECO:0000256" key="2">
    <source>
        <dbReference type="ARBA" id="ARBA00022448"/>
    </source>
</evidence>
<dbReference type="PRINTS" id="PR00254">
    <property type="entry name" value="NICOTINICR"/>
</dbReference>
<feature type="domain" description="Neurotransmitter-gated ion-channel ligand-binding" evidence="17">
    <location>
        <begin position="70"/>
        <end position="286"/>
    </location>
</feature>
<dbReference type="InterPro" id="IPR006201">
    <property type="entry name" value="Neur_channel"/>
</dbReference>
<feature type="region of interest" description="Disordered" evidence="16">
    <location>
        <begin position="460"/>
        <end position="484"/>
    </location>
</feature>
<dbReference type="InterPro" id="IPR006202">
    <property type="entry name" value="Neur_chan_lig-bd"/>
</dbReference>
<dbReference type="SUPFAM" id="SSF90112">
    <property type="entry name" value="Neurotransmitter-gated ion-channel transmembrane pore"/>
    <property type="match status" value="1"/>
</dbReference>
<keyword evidence="4 15" id="KW-0812">Transmembrane</keyword>
<feature type="domain" description="Neurotransmitter-gated ion-channel transmembrane" evidence="18">
    <location>
        <begin position="294"/>
        <end position="546"/>
    </location>
</feature>
<evidence type="ECO:0000256" key="14">
    <source>
        <dbReference type="ARBA" id="ARBA00034099"/>
    </source>
</evidence>
<accession>A0AAE0Y2Y7</accession>
<evidence type="ECO:0000256" key="3">
    <source>
        <dbReference type="ARBA" id="ARBA00022475"/>
    </source>
</evidence>
<dbReference type="GO" id="GO:0022848">
    <property type="term" value="F:acetylcholine-gated monoatomic cation-selective channel activity"/>
    <property type="evidence" value="ECO:0007669"/>
    <property type="project" value="InterPro"/>
</dbReference>
<protein>
    <submittedName>
        <fullName evidence="19">Uncharacterized protein</fullName>
    </submittedName>
</protein>
<keyword evidence="10" id="KW-0675">Receptor</keyword>
<feature type="compositionally biased region" description="Low complexity" evidence="16">
    <location>
        <begin position="461"/>
        <end position="481"/>
    </location>
</feature>
<keyword evidence="8 15" id="KW-0472">Membrane</keyword>
<dbReference type="InterPro" id="IPR036719">
    <property type="entry name" value="Neuro-gated_channel_TM_sf"/>
</dbReference>
<feature type="transmembrane region" description="Helical" evidence="15">
    <location>
        <begin position="41"/>
        <end position="61"/>
    </location>
</feature>
<keyword evidence="20" id="KW-1185">Reference proteome</keyword>
<feature type="transmembrane region" description="Helical" evidence="15">
    <location>
        <begin position="319"/>
        <end position="336"/>
    </location>
</feature>
<comment type="subcellular location">
    <subcellularLocation>
        <location evidence="14">Synaptic cell membrane</location>
        <topology evidence="14">Multi-pass membrane protein</topology>
    </subcellularLocation>
</comment>
<evidence type="ECO:0000259" key="17">
    <source>
        <dbReference type="Pfam" id="PF02931"/>
    </source>
</evidence>
<keyword evidence="11" id="KW-0325">Glycoprotein</keyword>
<name>A0AAE0Y2Y7_9GAST</name>
<dbReference type="GO" id="GO:0045211">
    <property type="term" value="C:postsynaptic membrane"/>
    <property type="evidence" value="ECO:0007669"/>
    <property type="project" value="InterPro"/>
</dbReference>
<dbReference type="Proteomes" id="UP001283361">
    <property type="component" value="Unassembled WGS sequence"/>
</dbReference>
<keyword evidence="6" id="KW-0770">Synapse</keyword>
<keyword evidence="13 15" id="KW-0407">Ion channel</keyword>
<dbReference type="InterPro" id="IPR036734">
    <property type="entry name" value="Neur_chan_lig-bd_sf"/>
</dbReference>
<feature type="transmembrane region" description="Helical" evidence="15">
    <location>
        <begin position="356"/>
        <end position="379"/>
    </location>
</feature>
<evidence type="ECO:0000256" key="5">
    <source>
        <dbReference type="ARBA" id="ARBA00022989"/>
    </source>
</evidence>
<dbReference type="Gene3D" id="2.70.170.10">
    <property type="entry name" value="Neurotransmitter-gated ion-channel ligand-binding domain"/>
    <property type="match status" value="1"/>
</dbReference>
<evidence type="ECO:0000256" key="10">
    <source>
        <dbReference type="ARBA" id="ARBA00023170"/>
    </source>
</evidence>
<feature type="transmembrane region" description="Helical" evidence="15">
    <location>
        <begin position="289"/>
        <end position="312"/>
    </location>
</feature>
<dbReference type="CDD" id="cd19051">
    <property type="entry name" value="LGIC_TM_cation"/>
    <property type="match status" value="1"/>
</dbReference>
<evidence type="ECO:0000256" key="11">
    <source>
        <dbReference type="ARBA" id="ARBA00023180"/>
    </source>
</evidence>
<dbReference type="Gene3D" id="1.20.58.390">
    <property type="entry name" value="Neurotransmitter-gated ion-channel transmembrane domain"/>
    <property type="match status" value="1"/>
</dbReference>
<evidence type="ECO:0000256" key="6">
    <source>
        <dbReference type="ARBA" id="ARBA00023018"/>
    </source>
</evidence>
<dbReference type="FunFam" id="2.70.170.10:FF:000016">
    <property type="entry name" value="Nicotinic acetylcholine receptor subunit"/>
    <property type="match status" value="1"/>
</dbReference>
<dbReference type="GO" id="GO:0004888">
    <property type="term" value="F:transmembrane signaling receptor activity"/>
    <property type="evidence" value="ECO:0007669"/>
    <property type="project" value="InterPro"/>
</dbReference>
<keyword evidence="3" id="KW-1003">Cell membrane</keyword>
<reference evidence="19" key="1">
    <citation type="journal article" date="2023" name="G3 (Bethesda)">
        <title>A reference genome for the long-term kleptoplast-retaining sea slug Elysia crispata morphotype clarki.</title>
        <authorList>
            <person name="Eastman K.E."/>
            <person name="Pendleton A.L."/>
            <person name="Shaikh M.A."/>
            <person name="Suttiyut T."/>
            <person name="Ogas R."/>
            <person name="Tomko P."/>
            <person name="Gavelis G."/>
            <person name="Widhalm J.R."/>
            <person name="Wisecaver J.H."/>
        </authorList>
    </citation>
    <scope>NUCLEOTIDE SEQUENCE</scope>
    <source>
        <strain evidence="19">ECLA1</strain>
    </source>
</reference>
<evidence type="ECO:0000256" key="1">
    <source>
        <dbReference type="ARBA" id="ARBA00009237"/>
    </source>
</evidence>
<dbReference type="Pfam" id="PF02932">
    <property type="entry name" value="Neur_chan_memb"/>
    <property type="match status" value="1"/>
</dbReference>
<evidence type="ECO:0000256" key="12">
    <source>
        <dbReference type="ARBA" id="ARBA00023286"/>
    </source>
</evidence>